<evidence type="ECO:0000259" key="1">
    <source>
        <dbReference type="PROSITE" id="PS51186"/>
    </source>
</evidence>
<dbReference type="InterPro" id="IPR000182">
    <property type="entry name" value="GNAT_dom"/>
</dbReference>
<dbReference type="InterPro" id="IPR016181">
    <property type="entry name" value="Acyl_CoA_acyltransferase"/>
</dbReference>
<evidence type="ECO:0000313" key="3">
    <source>
        <dbReference type="Proteomes" id="UP001314635"/>
    </source>
</evidence>
<keyword evidence="3" id="KW-1185">Reference proteome</keyword>
<dbReference type="RefSeq" id="WP_172242837.1">
    <property type="nucleotide sequence ID" value="NZ_JABFDP010000044.1"/>
</dbReference>
<feature type="domain" description="N-acetyltransferase" evidence="1">
    <location>
        <begin position="1"/>
        <end position="162"/>
    </location>
</feature>
<accession>A0ABS5GBH6</accession>
<organism evidence="2 3">
    <name type="scientific">Bradyrhizobium denitrificans</name>
    <dbReference type="NCBI Taxonomy" id="2734912"/>
    <lineage>
        <taxon>Bacteria</taxon>
        <taxon>Pseudomonadati</taxon>
        <taxon>Pseudomonadota</taxon>
        <taxon>Alphaproteobacteria</taxon>
        <taxon>Hyphomicrobiales</taxon>
        <taxon>Nitrobacteraceae</taxon>
        <taxon>Bradyrhizobium</taxon>
    </lineage>
</organism>
<dbReference type="SUPFAM" id="SSF55729">
    <property type="entry name" value="Acyl-CoA N-acyltransferases (Nat)"/>
    <property type="match status" value="1"/>
</dbReference>
<dbReference type="Proteomes" id="UP001314635">
    <property type="component" value="Unassembled WGS sequence"/>
</dbReference>
<proteinExistence type="predicted"/>
<dbReference type="PROSITE" id="PS51186">
    <property type="entry name" value="GNAT"/>
    <property type="match status" value="1"/>
</dbReference>
<dbReference type="CDD" id="cd04301">
    <property type="entry name" value="NAT_SF"/>
    <property type="match status" value="1"/>
</dbReference>
<evidence type="ECO:0000313" key="2">
    <source>
        <dbReference type="EMBL" id="MBR1138505.1"/>
    </source>
</evidence>
<name>A0ABS5GBH6_9BRAD</name>
<dbReference type="Gene3D" id="3.40.630.30">
    <property type="match status" value="1"/>
</dbReference>
<protein>
    <submittedName>
        <fullName evidence="2">GNAT family N-acetyltransferase</fullName>
    </submittedName>
</protein>
<dbReference type="Pfam" id="PF13508">
    <property type="entry name" value="Acetyltransf_7"/>
    <property type="match status" value="1"/>
</dbReference>
<gene>
    <name evidence="2" type="ORF">JQ619_22330</name>
</gene>
<dbReference type="EMBL" id="JAFCLK010000021">
    <property type="protein sequence ID" value="MBR1138505.1"/>
    <property type="molecule type" value="Genomic_DNA"/>
</dbReference>
<reference evidence="3" key="1">
    <citation type="journal article" date="2021" name="ISME J.">
        <title>Evolutionary origin and ecological implication of a unique nif island in free-living Bradyrhizobium lineages.</title>
        <authorList>
            <person name="Tao J."/>
        </authorList>
    </citation>
    <scope>NUCLEOTIDE SEQUENCE [LARGE SCALE GENOMIC DNA]</scope>
    <source>
        <strain evidence="3">SZCCT0094</strain>
    </source>
</reference>
<sequence length="176" mass="20385">MSSKLVFSIIPFPEWRREIAPLWLMDGRHRTIPPIINGHGQMQYVGRELFKGIVLFPIAAEYEGERIAWTSVYNISSTALRVRGIYVLPEYRSNGIGRAMVEYALGLWPAPWRMCYMYARESNVERYKRWGFEVVPGCLVRSCDEARMPDEAGIILMRKQMNQEEAVHGSQWRGVA</sequence>
<comment type="caution">
    <text evidence="2">The sequence shown here is derived from an EMBL/GenBank/DDBJ whole genome shotgun (WGS) entry which is preliminary data.</text>
</comment>